<feature type="domain" description="PAS" evidence="5">
    <location>
        <begin position="393"/>
        <end position="437"/>
    </location>
</feature>
<dbReference type="SMART" id="SM00086">
    <property type="entry name" value="PAC"/>
    <property type="match status" value="5"/>
</dbReference>
<dbReference type="GO" id="GO:0006355">
    <property type="term" value="P:regulation of DNA-templated transcription"/>
    <property type="evidence" value="ECO:0007669"/>
    <property type="project" value="InterPro"/>
</dbReference>
<dbReference type="Proteomes" id="UP000251666">
    <property type="component" value="Chromosome"/>
</dbReference>
<dbReference type="GO" id="GO:0046983">
    <property type="term" value="F:protein dimerization activity"/>
    <property type="evidence" value="ECO:0007669"/>
    <property type="project" value="InterPro"/>
</dbReference>
<organism evidence="7 8">
    <name type="scientific">Pseudomonas thivervalensis</name>
    <dbReference type="NCBI Taxonomy" id="86265"/>
    <lineage>
        <taxon>Bacteria</taxon>
        <taxon>Pseudomonadati</taxon>
        <taxon>Pseudomonadota</taxon>
        <taxon>Gammaproteobacteria</taxon>
        <taxon>Pseudomonadales</taxon>
        <taxon>Pseudomonadaceae</taxon>
        <taxon>Pseudomonas</taxon>
    </lineage>
</organism>
<name>A0A2Z4Z8P2_9PSED</name>
<dbReference type="Pfam" id="PF13185">
    <property type="entry name" value="GAF_2"/>
    <property type="match status" value="1"/>
</dbReference>
<dbReference type="AlphaFoldDB" id="A0A2Z4Z8P2"/>
<dbReference type="GO" id="GO:0000155">
    <property type="term" value="F:phosphorelay sensor kinase activity"/>
    <property type="evidence" value="ECO:0007669"/>
    <property type="project" value="InterPro"/>
</dbReference>
<dbReference type="InterPro" id="IPR036890">
    <property type="entry name" value="HATPase_C_sf"/>
</dbReference>
<dbReference type="InterPro" id="IPR013656">
    <property type="entry name" value="PAS_4"/>
</dbReference>
<feature type="domain" description="PAS" evidence="5">
    <location>
        <begin position="687"/>
        <end position="744"/>
    </location>
</feature>
<dbReference type="Pfam" id="PF07730">
    <property type="entry name" value="HisKA_3"/>
    <property type="match status" value="1"/>
</dbReference>
<dbReference type="SMART" id="SM00091">
    <property type="entry name" value="PAS"/>
    <property type="match status" value="6"/>
</dbReference>
<dbReference type="PROSITE" id="PS50113">
    <property type="entry name" value="PAC"/>
    <property type="match status" value="4"/>
</dbReference>
<dbReference type="InterPro" id="IPR000700">
    <property type="entry name" value="PAS-assoc_C"/>
</dbReference>
<reference evidence="8" key="1">
    <citation type="journal article" date="2021" name="Front. Microbiol.">
        <title>Genomic Analysis of the 1-Aminocyclopropane-1-Carboxylate Deaminase-Producing Pseudomonas thivervalensis SC5 Reveals Its Multifaceted Roles in Soil and in Beneficial Interactions With Plants.</title>
        <authorList>
            <person name="Nascimento F.X."/>
            <person name="Uron P."/>
            <person name="Glick B.R."/>
            <person name="Giachini A."/>
            <person name="Rossi M.J."/>
        </authorList>
    </citation>
    <scope>NUCLEOTIDE SEQUENCE [LARGE SCALE GENOMIC DNA]</scope>
    <source>
        <strain evidence="8">PLM3</strain>
    </source>
</reference>
<feature type="domain" description="PAC" evidence="6">
    <location>
        <begin position="213"/>
        <end position="264"/>
    </location>
</feature>
<dbReference type="InterPro" id="IPR013655">
    <property type="entry name" value="PAS_fold_3"/>
</dbReference>
<keyword evidence="3" id="KW-0902">Two-component regulatory system</keyword>
<keyword evidence="1" id="KW-0808">Transferase</keyword>
<dbReference type="InterPro" id="IPR011712">
    <property type="entry name" value="Sig_transdc_His_kin_sub3_dim/P"/>
</dbReference>
<dbReference type="Gene3D" id="3.30.565.10">
    <property type="entry name" value="Histidine kinase-like ATPase, C-terminal domain"/>
    <property type="match status" value="1"/>
</dbReference>
<dbReference type="KEGG" id="pthv:CE140_08600"/>
<keyword evidence="2" id="KW-0418">Kinase</keyword>
<feature type="domain" description="PAC" evidence="6">
    <location>
        <begin position="890"/>
        <end position="945"/>
    </location>
</feature>
<dbReference type="InterPro" id="IPR035965">
    <property type="entry name" value="PAS-like_dom_sf"/>
</dbReference>
<evidence type="ECO:0008006" key="9">
    <source>
        <dbReference type="Google" id="ProtNLM"/>
    </source>
</evidence>
<dbReference type="InterPro" id="IPR005467">
    <property type="entry name" value="His_kinase_dom"/>
</dbReference>
<dbReference type="Pfam" id="PF08447">
    <property type="entry name" value="PAS_3"/>
    <property type="match status" value="1"/>
</dbReference>
<feature type="domain" description="PAS" evidence="5">
    <location>
        <begin position="816"/>
        <end position="887"/>
    </location>
</feature>
<feature type="domain" description="PAC" evidence="6">
    <location>
        <begin position="339"/>
        <end position="392"/>
    </location>
</feature>
<dbReference type="CDD" id="cd00130">
    <property type="entry name" value="PAS"/>
    <property type="match status" value="5"/>
</dbReference>
<dbReference type="PROSITE" id="PS50109">
    <property type="entry name" value="HIS_KIN"/>
    <property type="match status" value="1"/>
</dbReference>
<evidence type="ECO:0000313" key="8">
    <source>
        <dbReference type="Proteomes" id="UP000251666"/>
    </source>
</evidence>
<dbReference type="NCBIfam" id="TIGR00229">
    <property type="entry name" value="sensory_box"/>
    <property type="match status" value="6"/>
</dbReference>
<dbReference type="SMART" id="SM00065">
    <property type="entry name" value="GAF"/>
    <property type="match status" value="1"/>
</dbReference>
<feature type="domain" description="PAC" evidence="6">
    <location>
        <begin position="764"/>
        <end position="815"/>
    </location>
</feature>
<dbReference type="CDD" id="cd16917">
    <property type="entry name" value="HATPase_UhpB-NarQ-NarX-like"/>
    <property type="match status" value="1"/>
</dbReference>
<evidence type="ECO:0000259" key="4">
    <source>
        <dbReference type="PROSITE" id="PS50109"/>
    </source>
</evidence>
<evidence type="ECO:0000256" key="3">
    <source>
        <dbReference type="ARBA" id="ARBA00023012"/>
    </source>
</evidence>
<feature type="domain" description="PAS" evidence="5">
    <location>
        <begin position="134"/>
        <end position="210"/>
    </location>
</feature>
<dbReference type="Pfam" id="PF02518">
    <property type="entry name" value="HATPase_c"/>
    <property type="match status" value="1"/>
</dbReference>
<dbReference type="InterPro" id="IPR029016">
    <property type="entry name" value="GAF-like_dom_sf"/>
</dbReference>
<evidence type="ECO:0000259" key="5">
    <source>
        <dbReference type="PROSITE" id="PS50112"/>
    </source>
</evidence>
<dbReference type="Pfam" id="PF00989">
    <property type="entry name" value="PAS"/>
    <property type="match status" value="1"/>
</dbReference>
<dbReference type="Pfam" id="PF08448">
    <property type="entry name" value="PAS_4"/>
    <property type="match status" value="4"/>
</dbReference>
<dbReference type="Gene3D" id="3.30.450.40">
    <property type="match status" value="1"/>
</dbReference>
<dbReference type="Gene3D" id="1.20.5.1930">
    <property type="match status" value="1"/>
</dbReference>
<dbReference type="SUPFAM" id="SSF55781">
    <property type="entry name" value="GAF domain-like"/>
    <property type="match status" value="1"/>
</dbReference>
<keyword evidence="8" id="KW-1185">Reference proteome</keyword>
<dbReference type="InterPro" id="IPR050482">
    <property type="entry name" value="Sensor_HK_TwoCompSys"/>
</dbReference>
<sequence>MIFSMKTDALTARIAQAQLFDATFELVSSALVLLDGQGRMVKVNDAFAELLGYSLPELLGAPFSELLDRPDGLSQKPQHGQFLLIHRPGELVQRRFRHKDGSLLHGQSKMVAVGTLSLCEIVPIEVAVDEGLGQHQWLQRIVETAPGIIGTFRLNSDGTASVPWVSSCYEEYYGVTAEEVKRDANVLFERLHPEDVGRVRDSIAESARTLNDWQCEYRVCHPKKGEIWLEGRSKPTREADGAVLWVGFLHDISERKRMEQALLQSTARYQEVFDNSSDCLYLLEVTGNRQFRYIAVNASFERTSGIGRQQLIGRCLGDVIPHAGQKVMAAIRDCLACGHIIERESELELPAGLVALHTTFIPVRDEQGVIYRIVGISRDVSERRRMESRLLTSEQQFRALAENSLSLIIRYDLNGHRTYVNPAFERETGIPAARALNTALEAGWSANLPVTEYQNLLRQVIDTGEPVETVLEWPCARTGKRVVHAVQLIAERGVGGEVVSVLAKGHNITALKRHERLEEARLCLFEQLAKGAPLPEVLALVTRFIEQGRADFIACVMLADDDGRHLIPGSVSHLPHPCVQALDRVRIGEEVGLCGAAAWRGSAVIIEDLLADACRSFLRERLIEAGFRACWSRPIQDSLGKLLGTFCVYLSQPGRPSEDDLKLIHQASHLAAIAIERKRAETLLLESKKRYRDIFDGSLDALFLLDVSEDGRFRFVEVNPAFERRIGMGRAQLLGRTLEQTLAPFAVAIAIERCRHCVRNGVPFDKEDEFDLPSGHLAFHTTLIPVPGVDGKIRRIVGIARDITERKHAERVVHAREQEFRALVENSPDVIARFDPQGRFLYANPAAQRVLKQTLSELLGKTFSDALPNSPTAQSFQDKLELIIQTGDVLDEEFTYETPLSQNEQIVCHQVRTVIEYDRRGRLLSILAVGRDISAIRAAERRLEESHGQLRQLSSYREAAREEERKRIAREIHDELGQQLTALRMGISMLRLQFGQDHPALVERVQALMARTDQTIEVVRNVATSLRPAALNMGLIPALEWLVSEFLQCTGIACRLHVPSTRLKLDDERATAAFRVIQESLTNVARHSRASLVVIHLESGDDYVLIEVCDNGQGFDPMSLPKGTLGMLGMRERGVMLGGKVTIDSQPGQGVRVRVHIPLHADS</sequence>
<evidence type="ECO:0000256" key="2">
    <source>
        <dbReference type="ARBA" id="ARBA00022777"/>
    </source>
</evidence>
<evidence type="ECO:0000259" key="6">
    <source>
        <dbReference type="PROSITE" id="PS50113"/>
    </source>
</evidence>
<dbReference type="PANTHER" id="PTHR24421">
    <property type="entry name" value="NITRATE/NITRITE SENSOR PROTEIN NARX-RELATED"/>
    <property type="match status" value="1"/>
</dbReference>
<dbReference type="InterPro" id="IPR000014">
    <property type="entry name" value="PAS"/>
</dbReference>
<dbReference type="SMART" id="SM00387">
    <property type="entry name" value="HATPase_c"/>
    <property type="match status" value="1"/>
</dbReference>
<proteinExistence type="predicted"/>
<evidence type="ECO:0000256" key="1">
    <source>
        <dbReference type="ARBA" id="ARBA00022679"/>
    </source>
</evidence>
<accession>A0A2Z4Z8P2</accession>
<dbReference type="InterPro" id="IPR001610">
    <property type="entry name" value="PAC"/>
</dbReference>
<feature type="domain" description="PAS" evidence="5">
    <location>
        <begin position="265"/>
        <end position="314"/>
    </location>
</feature>
<gene>
    <name evidence="7" type="ORF">CEQ51_08440</name>
</gene>
<dbReference type="EMBL" id="CP022202">
    <property type="protein sequence ID" value="AXA60098.1"/>
    <property type="molecule type" value="Genomic_DNA"/>
</dbReference>
<evidence type="ECO:0000313" key="7">
    <source>
        <dbReference type="EMBL" id="AXA60098.1"/>
    </source>
</evidence>
<dbReference type="InterPro" id="IPR003018">
    <property type="entry name" value="GAF"/>
</dbReference>
<dbReference type="PROSITE" id="PS50112">
    <property type="entry name" value="PAS"/>
    <property type="match status" value="6"/>
</dbReference>
<dbReference type="PANTHER" id="PTHR24421:SF59">
    <property type="entry name" value="OXYGEN SENSOR HISTIDINE KINASE NREB"/>
    <property type="match status" value="1"/>
</dbReference>
<feature type="domain" description="PAS" evidence="5">
    <location>
        <begin position="16"/>
        <end position="60"/>
    </location>
</feature>
<dbReference type="SUPFAM" id="SSF55785">
    <property type="entry name" value="PYP-like sensor domain (PAS domain)"/>
    <property type="match status" value="6"/>
</dbReference>
<dbReference type="SUPFAM" id="SSF55874">
    <property type="entry name" value="ATPase domain of HSP90 chaperone/DNA topoisomerase II/histidine kinase"/>
    <property type="match status" value="1"/>
</dbReference>
<dbReference type="GO" id="GO:0016020">
    <property type="term" value="C:membrane"/>
    <property type="evidence" value="ECO:0007669"/>
    <property type="project" value="InterPro"/>
</dbReference>
<protein>
    <recommendedName>
        <fullName evidence="9">PAS domain S-box-containing protein</fullName>
    </recommendedName>
</protein>
<feature type="domain" description="Histidine kinase" evidence="4">
    <location>
        <begin position="971"/>
        <end position="1161"/>
    </location>
</feature>
<dbReference type="InterPro" id="IPR003594">
    <property type="entry name" value="HATPase_dom"/>
</dbReference>
<dbReference type="InterPro" id="IPR013767">
    <property type="entry name" value="PAS_fold"/>
</dbReference>
<dbReference type="Gene3D" id="3.30.450.20">
    <property type="entry name" value="PAS domain"/>
    <property type="match status" value="6"/>
</dbReference>